<dbReference type="NCBIfam" id="TIGR00177">
    <property type="entry name" value="molyb_syn"/>
    <property type="match status" value="1"/>
</dbReference>
<dbReference type="SMART" id="SM00852">
    <property type="entry name" value="MoCF_biosynth"/>
    <property type="match status" value="1"/>
</dbReference>
<dbReference type="RefSeq" id="WP_061996958.1">
    <property type="nucleotide sequence ID" value="NZ_JAAGPU010000007.1"/>
</dbReference>
<dbReference type="InterPro" id="IPR050101">
    <property type="entry name" value="CinA"/>
</dbReference>
<accession>A0A6M0H2L7</accession>
<evidence type="ECO:0000313" key="3">
    <source>
        <dbReference type="EMBL" id="NEU04343.1"/>
    </source>
</evidence>
<evidence type="ECO:0000259" key="2">
    <source>
        <dbReference type="SMART" id="SM00852"/>
    </source>
</evidence>
<dbReference type="PANTHER" id="PTHR13939">
    <property type="entry name" value="NICOTINAMIDE-NUCLEOTIDE AMIDOHYDROLASE PNCC"/>
    <property type="match status" value="1"/>
</dbReference>
<dbReference type="HAMAP" id="MF_00226_B">
    <property type="entry name" value="CinA_B"/>
    <property type="match status" value="1"/>
</dbReference>
<dbReference type="NCBIfam" id="TIGR00199">
    <property type="entry name" value="PncC_domain"/>
    <property type="match status" value="1"/>
</dbReference>
<dbReference type="CDD" id="cd00885">
    <property type="entry name" value="cinA"/>
    <property type="match status" value="1"/>
</dbReference>
<dbReference type="NCBIfam" id="NF001813">
    <property type="entry name" value="PRK00549.1"/>
    <property type="match status" value="1"/>
</dbReference>
<keyword evidence="4" id="KW-1185">Reference proteome</keyword>
<dbReference type="Pfam" id="PF02464">
    <property type="entry name" value="CinA"/>
    <property type="match status" value="1"/>
</dbReference>
<name>A0A6M0H2L7_9CLOT</name>
<dbReference type="PANTHER" id="PTHR13939:SF0">
    <property type="entry name" value="NMN AMIDOHYDROLASE-LIKE PROTEIN YFAY"/>
    <property type="match status" value="1"/>
</dbReference>
<reference evidence="3 4" key="1">
    <citation type="submission" date="2020-02" db="EMBL/GenBank/DDBJ databases">
        <title>Genome assembly of a novel Clostridium senegalense strain.</title>
        <authorList>
            <person name="Gupta T.B."/>
            <person name="Jauregui R."/>
            <person name="Maclean P."/>
            <person name="Nawarathana A."/>
            <person name="Brightwell G."/>
        </authorList>
    </citation>
    <scope>NUCLEOTIDE SEQUENCE [LARGE SCALE GENOMIC DNA]</scope>
    <source>
        <strain evidence="3 4">AGRFS4</strain>
    </source>
</reference>
<dbReference type="InterPro" id="IPR008135">
    <property type="entry name" value="Competence-induced_CinA"/>
</dbReference>
<dbReference type="EMBL" id="JAAGPU010000007">
    <property type="protein sequence ID" value="NEU04343.1"/>
    <property type="molecule type" value="Genomic_DNA"/>
</dbReference>
<dbReference type="NCBIfam" id="TIGR00200">
    <property type="entry name" value="cinA_nterm"/>
    <property type="match status" value="1"/>
</dbReference>
<gene>
    <name evidence="1" type="primary">cinA</name>
    <name evidence="3" type="ORF">G3M99_05580</name>
</gene>
<dbReference type="AlphaFoldDB" id="A0A6M0H2L7"/>
<feature type="domain" description="MoaB/Mog" evidence="2">
    <location>
        <begin position="4"/>
        <end position="171"/>
    </location>
</feature>
<dbReference type="InterPro" id="IPR036425">
    <property type="entry name" value="MoaB/Mog-like_dom_sf"/>
</dbReference>
<dbReference type="InterPro" id="IPR001453">
    <property type="entry name" value="MoaB/Mog_dom"/>
</dbReference>
<organism evidence="3 4">
    <name type="scientific">Clostridium senegalense</name>
    <dbReference type="NCBI Taxonomy" id="1465809"/>
    <lineage>
        <taxon>Bacteria</taxon>
        <taxon>Bacillati</taxon>
        <taxon>Bacillota</taxon>
        <taxon>Clostridia</taxon>
        <taxon>Eubacteriales</taxon>
        <taxon>Clostridiaceae</taxon>
        <taxon>Clostridium</taxon>
    </lineage>
</organism>
<dbReference type="SUPFAM" id="SSF53218">
    <property type="entry name" value="Molybdenum cofactor biosynthesis proteins"/>
    <property type="match status" value="1"/>
</dbReference>
<dbReference type="InterPro" id="IPR036653">
    <property type="entry name" value="CinA-like_C"/>
</dbReference>
<dbReference type="SUPFAM" id="SSF142433">
    <property type="entry name" value="CinA-like"/>
    <property type="match status" value="1"/>
</dbReference>
<dbReference type="Pfam" id="PF18146">
    <property type="entry name" value="CinA_KH"/>
    <property type="match status" value="1"/>
</dbReference>
<comment type="similarity">
    <text evidence="1">Belongs to the CinA family.</text>
</comment>
<sequence>MKCEIIAVGTELLLGDILNTNAQYLSRRLSELGIFCYHQSVVGDNPQRLKETYELAFKRADLVITTGGLGPTKDDLTKEISFEFFKKESVLHEESLKRIEDRFEKMGREMAKNNIKQAYFPKDAIVLRNDNGTAPGCIINENNKILINLPGPPKEMKPMFEESVVPYLSNFQNVILISKVLRVIGIGESSAEEMISHIIENQTNPTVAPYAKDGEVTFRITATAENENKAKELIVPIEEKLKEIFKENLYGEGDDTLEDVLGKILVENNLTVSTAESCTGGLLGAKLINYPGISAVFLEGAITYSNDAKMRTLGVKEETLKEFGAVSSETAKEMAEGIAKRCGARIGISTTGIAGPGGGTDEKPVGLVYVGVYIDGEVSTKKLNLLGNRQQIRNRATQCALDFLRRKLCISKHYKDIK</sequence>
<dbReference type="Gene3D" id="3.40.980.10">
    <property type="entry name" value="MoaB/Mog-like domain"/>
    <property type="match status" value="1"/>
</dbReference>
<dbReference type="Proteomes" id="UP000481872">
    <property type="component" value="Unassembled WGS sequence"/>
</dbReference>
<dbReference type="InterPro" id="IPR008136">
    <property type="entry name" value="CinA_C"/>
</dbReference>
<dbReference type="Gene3D" id="3.30.70.2860">
    <property type="match status" value="1"/>
</dbReference>
<dbReference type="Gene3D" id="3.90.950.20">
    <property type="entry name" value="CinA-like"/>
    <property type="match status" value="1"/>
</dbReference>
<evidence type="ECO:0000313" key="4">
    <source>
        <dbReference type="Proteomes" id="UP000481872"/>
    </source>
</evidence>
<comment type="caution">
    <text evidence="3">The sequence shown here is derived from an EMBL/GenBank/DDBJ whole genome shotgun (WGS) entry which is preliminary data.</text>
</comment>
<proteinExistence type="inferred from homology"/>
<evidence type="ECO:0000256" key="1">
    <source>
        <dbReference type="HAMAP-Rule" id="MF_00226"/>
    </source>
</evidence>
<dbReference type="PIRSF" id="PIRSF006728">
    <property type="entry name" value="CinA"/>
    <property type="match status" value="1"/>
</dbReference>
<dbReference type="Pfam" id="PF00994">
    <property type="entry name" value="MoCF_biosynth"/>
    <property type="match status" value="1"/>
</dbReference>
<protein>
    <recommendedName>
        <fullName evidence="1">Putative competence-damage inducible protein</fullName>
    </recommendedName>
</protein>
<dbReference type="InterPro" id="IPR041424">
    <property type="entry name" value="CinA_KH"/>
</dbReference>